<dbReference type="GO" id="GO:0004197">
    <property type="term" value="F:cysteine-type endopeptidase activity"/>
    <property type="evidence" value="ECO:0007669"/>
    <property type="project" value="InterPro"/>
</dbReference>
<evidence type="ECO:0000313" key="3">
    <source>
        <dbReference type="EMBL" id="RMI32674.1"/>
    </source>
</evidence>
<dbReference type="OrthoDB" id="3542505at2"/>
<sequence>MTGAGQSRAVLIGTSRYDHLTPVPAAAANLAGLATLLSGTGGGFTSEQCEIVLNPTLTRLGSAVGRAARAATEVLLMYYTGHGLLDRRGRLHLTVPGSNPDDIRWTTTPFEVLREEVLDSPARVRILILDCCFAGRAFEALADVPGLIAGQTDLRGTYTITSSSANEPSFAPAGNRHTAFTGALLDAATAAPGGTLDTLYEETDRRLHCDGHPRPQRRNINIAGQIRLFGQAESEHALRAYAHLGEVVSMYKLGFLLGEQGELDTAEWWYHKAAAASAGDDSAANQPETLTRGPQEKTISDNSDKHQDRARDDWKDTLTQGAAASVALASDSTGIPVATSPPKPSDPFHLAQISDRSFYAPRLLTDIGWPRQAPDPGALLRRHNGALTVTMQPGVTRDADNNAIVARLPHGLMARQLVIWMCSEAIRTGEAELYPTDPEKGFFATTGVDATSGPDGTIAQLLEQIERIFGTRLTVADKNNRSAHERMLNVLSHIDIKHGSGATPVLDAVPDMRIQLSVDYLDEIVYDPTPIDWRVMTHPWETLLTIDVYLWLAACSRTIHRETRVPWNALWEQFEHASGKASRAELRKFKDEFRDATDHVNSLELPLAIEVSEPGAILSPLGAPAVPHKPGDEDRHRALPFRWDPQISDISNHYTEKGLSPETAVEDTSGSAAEASISELLAERFRKEWEPDTELLTAAGDRPNFSTASRALLRADELGIISKYGVRAPLEFMSATYVRIPHPSEWSPDCIPVHLERRNLDPIVQIEWSAGQSFIDMCTSLAARLRTTPFWEGEGRYAPDQTFSHLSSLLLTGLKAIRNGQNDSVNRIFQIIDNDWTVTESAILGNRNLYEIPLARFQEDDWFRHVTAKPWVNRSNFIEAFNTAEMLIHRGIFAGTLPAGWSQTSLQQF</sequence>
<dbReference type="AlphaFoldDB" id="A0A3M2L5K4"/>
<proteinExistence type="predicted"/>
<dbReference type="Pfam" id="PF00656">
    <property type="entry name" value="Peptidase_C14"/>
    <property type="match status" value="1"/>
</dbReference>
<dbReference type="Pfam" id="PF04796">
    <property type="entry name" value="RepA_C"/>
    <property type="match status" value="1"/>
</dbReference>
<comment type="caution">
    <text evidence="3">The sequence shown here is derived from an EMBL/GenBank/DDBJ whole genome shotgun (WGS) entry which is preliminary data.</text>
</comment>
<name>A0A3M2L5K4_9NOCA</name>
<dbReference type="RefSeq" id="WP_122188058.1">
    <property type="nucleotide sequence ID" value="NZ_RFFH01000004.1"/>
</dbReference>
<dbReference type="EMBL" id="RFFH01000004">
    <property type="protein sequence ID" value="RMI32674.1"/>
    <property type="molecule type" value="Genomic_DNA"/>
</dbReference>
<feature type="region of interest" description="Disordered" evidence="1">
    <location>
        <begin position="277"/>
        <end position="312"/>
    </location>
</feature>
<dbReference type="GO" id="GO:0006508">
    <property type="term" value="P:proteolysis"/>
    <property type="evidence" value="ECO:0007669"/>
    <property type="project" value="InterPro"/>
</dbReference>
<evidence type="ECO:0000259" key="2">
    <source>
        <dbReference type="Pfam" id="PF00656"/>
    </source>
</evidence>
<dbReference type="Proteomes" id="UP000279275">
    <property type="component" value="Unassembled WGS sequence"/>
</dbReference>
<evidence type="ECO:0000313" key="4">
    <source>
        <dbReference type="Proteomes" id="UP000279275"/>
    </source>
</evidence>
<feature type="domain" description="Peptidase C14 caspase" evidence="2">
    <location>
        <begin position="8"/>
        <end position="209"/>
    </location>
</feature>
<protein>
    <recommendedName>
        <fullName evidence="2">Peptidase C14 caspase domain-containing protein</fullName>
    </recommendedName>
</protein>
<dbReference type="InterPro" id="IPR029030">
    <property type="entry name" value="Caspase-like_dom_sf"/>
</dbReference>
<dbReference type="Gene3D" id="3.40.50.1460">
    <property type="match status" value="1"/>
</dbReference>
<keyword evidence="4" id="KW-1185">Reference proteome</keyword>
<accession>A0A3M2L5K4</accession>
<feature type="compositionally biased region" description="Basic and acidic residues" evidence="1">
    <location>
        <begin position="294"/>
        <end position="312"/>
    </location>
</feature>
<evidence type="ECO:0000256" key="1">
    <source>
        <dbReference type="SAM" id="MobiDB-lite"/>
    </source>
</evidence>
<dbReference type="InterPro" id="IPR006881">
    <property type="entry name" value="RepA_C"/>
</dbReference>
<gene>
    <name evidence="3" type="ORF">EBN03_11955</name>
</gene>
<dbReference type="InterPro" id="IPR011600">
    <property type="entry name" value="Pept_C14_caspase"/>
</dbReference>
<dbReference type="SUPFAM" id="SSF52129">
    <property type="entry name" value="Caspase-like"/>
    <property type="match status" value="1"/>
</dbReference>
<dbReference type="NCBIfam" id="NF047832">
    <property type="entry name" value="caspase_w_EACC1"/>
    <property type="match status" value="1"/>
</dbReference>
<organism evidence="3 4">
    <name type="scientific">Nocardia stercoris</name>
    <dbReference type="NCBI Taxonomy" id="2483361"/>
    <lineage>
        <taxon>Bacteria</taxon>
        <taxon>Bacillati</taxon>
        <taxon>Actinomycetota</taxon>
        <taxon>Actinomycetes</taxon>
        <taxon>Mycobacteriales</taxon>
        <taxon>Nocardiaceae</taxon>
        <taxon>Nocardia</taxon>
    </lineage>
</organism>
<reference evidence="3 4" key="1">
    <citation type="submission" date="2018-10" db="EMBL/GenBank/DDBJ databases">
        <title>Isolation from cow dung.</title>
        <authorList>
            <person name="Ling L."/>
        </authorList>
    </citation>
    <scope>NUCLEOTIDE SEQUENCE [LARGE SCALE GENOMIC DNA]</scope>
    <source>
        <strain evidence="3 4">NEAU-LL90</strain>
    </source>
</reference>